<accession>A0A426SGP5</accession>
<gene>
    <name evidence="2" type="ORF">DS079_15390</name>
</gene>
<reference evidence="2 3" key="1">
    <citation type="submission" date="2018-07" db="EMBL/GenBank/DDBJ databases">
        <title>Brachybacteriurn paraconglorneratum KCTC 9916.</title>
        <authorList>
            <person name="Li Y."/>
        </authorList>
    </citation>
    <scope>NUCLEOTIDE SEQUENCE [LARGE SCALE GENOMIC DNA]</scope>
    <source>
        <strain evidence="2 3">KCTC 9916</strain>
    </source>
</reference>
<organism evidence="2 3">
    <name type="scientific">Brachybacterium paraconglomeratum</name>
    <dbReference type="NCBI Taxonomy" id="173362"/>
    <lineage>
        <taxon>Bacteria</taxon>
        <taxon>Bacillati</taxon>
        <taxon>Actinomycetota</taxon>
        <taxon>Actinomycetes</taxon>
        <taxon>Micrococcales</taxon>
        <taxon>Dermabacteraceae</taxon>
        <taxon>Brachybacterium</taxon>
    </lineage>
</organism>
<keyword evidence="1" id="KW-0732">Signal</keyword>
<name>A0A426SGP5_9MICO</name>
<dbReference type="Proteomes" id="UP000274327">
    <property type="component" value="Unassembled WGS sequence"/>
</dbReference>
<feature type="signal peptide" evidence="1">
    <location>
        <begin position="1"/>
        <end position="33"/>
    </location>
</feature>
<comment type="caution">
    <text evidence="2">The sequence shown here is derived from an EMBL/GenBank/DDBJ whole genome shotgun (WGS) entry which is preliminary data.</text>
</comment>
<evidence type="ECO:0000313" key="2">
    <source>
        <dbReference type="EMBL" id="RRR17242.1"/>
    </source>
</evidence>
<evidence type="ECO:0008006" key="4">
    <source>
        <dbReference type="Google" id="ProtNLM"/>
    </source>
</evidence>
<dbReference type="RefSeq" id="WP_126988675.1">
    <property type="nucleotide sequence ID" value="NZ_JALXWX010000113.1"/>
</dbReference>
<evidence type="ECO:0000256" key="1">
    <source>
        <dbReference type="SAM" id="SignalP"/>
    </source>
</evidence>
<dbReference type="EMBL" id="QOCI01000015">
    <property type="protein sequence ID" value="RRR17242.1"/>
    <property type="molecule type" value="Genomic_DNA"/>
</dbReference>
<sequence>MPKAASNFINRRTLMAACLVAPATALSTGVASAAPSGKNLPDGQSVGSAVATADDGSNIYEVLDAQGNRVGFTLEAAKLESLNASAAEIDAETQAASPESQAASPEAQPAGATNVAACVAAIAWFAAQTVFPTVRIANLAIRLGKLVSKYGARTVARIFMGARGIAGRTAEQEIKEFALAASGIGGLMACGI</sequence>
<dbReference type="GeneID" id="78122402"/>
<proteinExistence type="predicted"/>
<dbReference type="AlphaFoldDB" id="A0A426SGP5"/>
<evidence type="ECO:0000313" key="3">
    <source>
        <dbReference type="Proteomes" id="UP000274327"/>
    </source>
</evidence>
<keyword evidence="3" id="KW-1185">Reference proteome</keyword>
<protein>
    <recommendedName>
        <fullName evidence="4">Tat pathway signal sequence domain protein</fullName>
    </recommendedName>
</protein>
<feature type="chain" id="PRO_5019024406" description="Tat pathway signal sequence domain protein" evidence="1">
    <location>
        <begin position="34"/>
        <end position="192"/>
    </location>
</feature>